<sequence length="132" mass="14526">MNRSGNHLNHVQWRLIPLALCLALPGGNPCAAGPTAPAASVTADEQAILAARLQEVRQLLTTLDGLETHLTSVAQRALDQSDAAPTLDERRRYEQLYTETSARLGELRITRRNMQDQLDRLDAQLDAASSER</sequence>
<dbReference type="AlphaFoldDB" id="A0A4R3N607"/>
<dbReference type="OrthoDB" id="9943005at2"/>
<evidence type="ECO:0000313" key="3">
    <source>
        <dbReference type="EMBL" id="TCT23771.1"/>
    </source>
</evidence>
<feature type="chain" id="PRO_5020969579" evidence="2">
    <location>
        <begin position="32"/>
        <end position="132"/>
    </location>
</feature>
<name>A0A4R3N607_9GAMM</name>
<proteinExistence type="predicted"/>
<feature type="signal peptide" evidence="2">
    <location>
        <begin position="1"/>
        <end position="31"/>
    </location>
</feature>
<dbReference type="RefSeq" id="WP_132974876.1">
    <property type="nucleotide sequence ID" value="NZ_SMAO01000001.1"/>
</dbReference>
<keyword evidence="4" id="KW-1185">Reference proteome</keyword>
<reference evidence="3 4" key="1">
    <citation type="submission" date="2019-03" db="EMBL/GenBank/DDBJ databases">
        <title>Genomic Encyclopedia of Type Strains, Phase IV (KMG-IV): sequencing the most valuable type-strain genomes for metagenomic binning, comparative biology and taxonomic classification.</title>
        <authorList>
            <person name="Goeker M."/>
        </authorList>
    </citation>
    <scope>NUCLEOTIDE SEQUENCE [LARGE SCALE GENOMIC DNA]</scope>
    <source>
        <strain evidence="3 4">DSM 13587</strain>
    </source>
</reference>
<accession>A0A4R3N607</accession>
<comment type="caution">
    <text evidence="3">The sequence shown here is derived from an EMBL/GenBank/DDBJ whole genome shotgun (WGS) entry which is preliminary data.</text>
</comment>
<evidence type="ECO:0000256" key="1">
    <source>
        <dbReference type="SAM" id="Coils"/>
    </source>
</evidence>
<evidence type="ECO:0000313" key="4">
    <source>
        <dbReference type="Proteomes" id="UP000295717"/>
    </source>
</evidence>
<keyword evidence="1" id="KW-0175">Coiled coil</keyword>
<gene>
    <name evidence="3" type="ORF">EDC35_10184</name>
</gene>
<organism evidence="3 4">
    <name type="scientific">Thiobaca trueperi</name>
    <dbReference type="NCBI Taxonomy" id="127458"/>
    <lineage>
        <taxon>Bacteria</taxon>
        <taxon>Pseudomonadati</taxon>
        <taxon>Pseudomonadota</taxon>
        <taxon>Gammaproteobacteria</taxon>
        <taxon>Chromatiales</taxon>
        <taxon>Chromatiaceae</taxon>
        <taxon>Thiobaca</taxon>
    </lineage>
</organism>
<evidence type="ECO:0000256" key="2">
    <source>
        <dbReference type="SAM" id="SignalP"/>
    </source>
</evidence>
<dbReference type="EMBL" id="SMAO01000001">
    <property type="protein sequence ID" value="TCT23771.1"/>
    <property type="molecule type" value="Genomic_DNA"/>
</dbReference>
<dbReference type="Proteomes" id="UP000295717">
    <property type="component" value="Unassembled WGS sequence"/>
</dbReference>
<feature type="coiled-coil region" evidence="1">
    <location>
        <begin position="104"/>
        <end position="131"/>
    </location>
</feature>
<protein>
    <submittedName>
        <fullName evidence="3">Uncharacterized protein</fullName>
    </submittedName>
</protein>
<keyword evidence="2" id="KW-0732">Signal</keyword>